<feature type="transmembrane region" description="Helical" evidence="1">
    <location>
        <begin position="396"/>
        <end position="416"/>
    </location>
</feature>
<dbReference type="EMBL" id="JBCHKQ010000003">
    <property type="protein sequence ID" value="MEM5948376.1"/>
    <property type="molecule type" value="Genomic_DNA"/>
</dbReference>
<keyword evidence="1" id="KW-0472">Membrane</keyword>
<evidence type="ECO:0000256" key="1">
    <source>
        <dbReference type="SAM" id="Phobius"/>
    </source>
</evidence>
<dbReference type="InterPro" id="IPR011990">
    <property type="entry name" value="TPR-like_helical_dom_sf"/>
</dbReference>
<keyword evidence="1" id="KW-0812">Transmembrane</keyword>
<gene>
    <name evidence="2" type="ORF">WKV44_07445</name>
</gene>
<protein>
    <recommendedName>
        <fullName evidence="4">SH3 domain-containing protein</fullName>
    </recommendedName>
</protein>
<accession>A0ABU9UD47</accession>
<dbReference type="PROSITE" id="PS51257">
    <property type="entry name" value="PROKAR_LIPOPROTEIN"/>
    <property type="match status" value="1"/>
</dbReference>
<dbReference type="SUPFAM" id="SSF48452">
    <property type="entry name" value="TPR-like"/>
    <property type="match status" value="1"/>
</dbReference>
<proteinExistence type="predicted"/>
<feature type="transmembrane region" description="Helical" evidence="1">
    <location>
        <begin position="567"/>
        <end position="588"/>
    </location>
</feature>
<keyword evidence="1" id="KW-1133">Transmembrane helix</keyword>
<evidence type="ECO:0000313" key="2">
    <source>
        <dbReference type="EMBL" id="MEM5948376.1"/>
    </source>
</evidence>
<sequence length="669" mass="77132">MEIGRAYTGCKHLKRLVILITFLLSCFNLLSLDAFVELSDTRIKRASRLILDLYVERVEGITPEIKEPEFPDILSRISGPYISPVKKESNGQKKDFWRYRYTFQGVRSGRRVLSPFTIVSGNIELKTSPLLVEVSYISDINKVSFDIEWKVPDKIYKGQSFFLVLYVKNMDKLLVPYNVSIGDFKGVFIEPSAFFHDFVENKVGDISVFDIPVRSFIVTAFDDISLPEVKISLDGVTEELGPMDITVLDSPNEISQTGAVGELEFYYDMDKIVIDENSTFSLRMTISGTGNIPYISFPEILTDDMIITKQWEDSNVVTDIAGYKGWRTRNIEFKPLKTGSIELDLPDFIYFSPEKRELKRKGGKKVFLTVRPVDTVEKDFELLDYKSVSDMDRKAYITHLYLFLALVGILALFIFLVIKKPYLSVFIMIVGILLIFIFFKYEGIDKNKIDKAYLLEQKAKYEEALSLYLSALKEKESPGLLYNAAVIYNKKHEIGRSLFFLKRAEIIFPNFPQAEALVKHIESTNNILSFKSLYVPYPVDNAFGIMFLSVYVLYILVFIYYFIKRKIYLVFILIFSTVFITSLSFCLYPSLLKNEAYAIVLENSSVYKIPDSETKKEYLLKEGSGVFIRYLHNGFYLIENNYGIEGWVDEKMIKRIIPDGEKDGRKIIF</sequence>
<organism evidence="2 3">
    <name type="scientific">Rarispira pelagica</name>
    <dbReference type="NCBI Taxonomy" id="3141764"/>
    <lineage>
        <taxon>Bacteria</taxon>
        <taxon>Pseudomonadati</taxon>
        <taxon>Spirochaetota</taxon>
        <taxon>Spirochaetia</taxon>
        <taxon>Winmispirales</taxon>
        <taxon>Winmispiraceae</taxon>
        <taxon>Rarispira</taxon>
    </lineage>
</organism>
<reference evidence="2 3" key="1">
    <citation type="submission" date="2024-03" db="EMBL/GenBank/DDBJ databases">
        <title>Ignisphaera cupida sp. nov., a hyperthermophilic hydrolytic archaeon from a hot spring of Kamchatka, and proposal of Ignisphaeraceae fam. nov.</title>
        <authorList>
            <person name="Podosokorskaya O.A."/>
            <person name="Elcheninov A.G."/>
            <person name="Maltseva A.I."/>
            <person name="Zayulina K.S."/>
            <person name="Novikov A."/>
            <person name="Merkel A.Y."/>
        </authorList>
    </citation>
    <scope>NUCLEOTIDE SEQUENCE [LARGE SCALE GENOMIC DNA]</scope>
    <source>
        <strain evidence="2 3">38H-sp</strain>
    </source>
</reference>
<name>A0ABU9UD47_9SPIR</name>
<comment type="caution">
    <text evidence="2">The sequence shown here is derived from an EMBL/GenBank/DDBJ whole genome shotgun (WGS) entry which is preliminary data.</text>
</comment>
<feature type="transmembrane region" description="Helical" evidence="1">
    <location>
        <begin position="541"/>
        <end position="561"/>
    </location>
</feature>
<feature type="transmembrane region" description="Helical" evidence="1">
    <location>
        <begin position="422"/>
        <end position="441"/>
    </location>
</feature>
<dbReference type="RefSeq" id="WP_420069826.1">
    <property type="nucleotide sequence ID" value="NZ_JBCHKQ010000003.1"/>
</dbReference>
<keyword evidence="3" id="KW-1185">Reference proteome</keyword>
<dbReference type="Proteomes" id="UP001466331">
    <property type="component" value="Unassembled WGS sequence"/>
</dbReference>
<evidence type="ECO:0008006" key="4">
    <source>
        <dbReference type="Google" id="ProtNLM"/>
    </source>
</evidence>
<evidence type="ECO:0000313" key="3">
    <source>
        <dbReference type="Proteomes" id="UP001466331"/>
    </source>
</evidence>
<dbReference type="Gene3D" id="1.25.40.10">
    <property type="entry name" value="Tetratricopeptide repeat domain"/>
    <property type="match status" value="1"/>
</dbReference>
<feature type="transmembrane region" description="Helical" evidence="1">
    <location>
        <begin position="16"/>
        <end position="36"/>
    </location>
</feature>